<dbReference type="InterPro" id="IPR015424">
    <property type="entry name" value="PyrdxlP-dep_Trfase"/>
</dbReference>
<evidence type="ECO:0000313" key="14">
    <source>
        <dbReference type="EMBL" id="MBK4717536.1"/>
    </source>
</evidence>
<evidence type="ECO:0000256" key="7">
    <source>
        <dbReference type="ARBA" id="ARBA00022723"/>
    </source>
</evidence>
<sequence length="378" mass="40215">MHGPTYLDCNATTPLDPEVRDEMLRMFDIEYGNPGSRTHAFGAKAKVEVNDARQKVAAVVGANPEDVVFTSGATESNNIAIFGLAKHGRAKGLRRIVTTAIEHKSVLEPCAALAAEGFEVVTVAPRGGGRVQVEDVLAAASPDTLLVSVMHVNNETGVVQSVAEIAEGLAGRDCFLHCDAAQGFGKEFEQLRHPGIDLVSVSGHKMYAPKGVGALVMKRRKGRRPPMAPVLVGGGQELGLRPGTLAAPLIVALGKAAEIAVRDRDRRRKACERLRVEALEALSPFAPEVNGDPEHTLPHTLNVSLPGLRSEALMLALKDVIAVSNGSACTSNSYESSHVLKAMGLSPERVAGALRLSWCHMTLSPDWKAVAEGIRLML</sequence>
<keyword evidence="8" id="KW-0663">Pyridoxal phosphate</keyword>
<dbReference type="RefSeq" id="WP_200483905.1">
    <property type="nucleotide sequence ID" value="NZ_JAEPIV010000001.1"/>
</dbReference>
<protein>
    <recommendedName>
        <fullName evidence="5">Cysteine desulfurase</fullName>
        <ecNumber evidence="4">2.8.1.7</ecNumber>
    </recommendedName>
</protein>
<evidence type="ECO:0000256" key="11">
    <source>
        <dbReference type="ARBA" id="ARBA00050776"/>
    </source>
</evidence>
<evidence type="ECO:0000256" key="2">
    <source>
        <dbReference type="ARBA" id="ARBA00003120"/>
    </source>
</evidence>
<dbReference type="PANTHER" id="PTHR11601">
    <property type="entry name" value="CYSTEINE DESULFURYLASE FAMILY MEMBER"/>
    <property type="match status" value="1"/>
</dbReference>
<comment type="catalytic activity">
    <reaction evidence="11">
        <text>(sulfur carrier)-H + L-cysteine = (sulfur carrier)-SH + L-alanine</text>
        <dbReference type="Rhea" id="RHEA:43892"/>
        <dbReference type="Rhea" id="RHEA-COMP:14737"/>
        <dbReference type="Rhea" id="RHEA-COMP:14739"/>
        <dbReference type="ChEBI" id="CHEBI:29917"/>
        <dbReference type="ChEBI" id="CHEBI:35235"/>
        <dbReference type="ChEBI" id="CHEBI:57972"/>
        <dbReference type="ChEBI" id="CHEBI:64428"/>
        <dbReference type="EC" id="2.8.1.7"/>
    </reaction>
</comment>
<evidence type="ECO:0000256" key="8">
    <source>
        <dbReference type="ARBA" id="ARBA00022898"/>
    </source>
</evidence>
<dbReference type="PROSITE" id="PS00595">
    <property type="entry name" value="AA_TRANSFER_CLASS_5"/>
    <property type="match status" value="1"/>
</dbReference>
<dbReference type="InterPro" id="IPR000192">
    <property type="entry name" value="Aminotrans_V_dom"/>
</dbReference>
<dbReference type="InterPro" id="IPR015422">
    <property type="entry name" value="PyrdxlP-dep_Trfase_small"/>
</dbReference>
<dbReference type="SUPFAM" id="SSF53383">
    <property type="entry name" value="PLP-dependent transferases"/>
    <property type="match status" value="1"/>
</dbReference>
<evidence type="ECO:0000256" key="10">
    <source>
        <dbReference type="ARBA" id="ARBA00023014"/>
    </source>
</evidence>
<keyword evidence="10" id="KW-0411">Iron-sulfur</keyword>
<comment type="similarity">
    <text evidence="3">Belongs to the class-V pyridoxal-phosphate-dependent aminotransferase family. NifS/IscS subfamily.</text>
</comment>
<comment type="caution">
    <text evidence="14">The sequence shown here is derived from an EMBL/GenBank/DDBJ whole genome shotgun (WGS) entry which is preliminary data.</text>
</comment>
<dbReference type="PANTHER" id="PTHR11601:SF34">
    <property type="entry name" value="CYSTEINE DESULFURASE"/>
    <property type="match status" value="1"/>
</dbReference>
<keyword evidence="14" id="KW-0032">Aminotransferase</keyword>
<dbReference type="Gene3D" id="1.10.260.50">
    <property type="match status" value="1"/>
</dbReference>
<dbReference type="EMBL" id="JAEPIV010000001">
    <property type="protein sequence ID" value="MBK4717536.1"/>
    <property type="molecule type" value="Genomic_DNA"/>
</dbReference>
<dbReference type="EC" id="2.8.1.7" evidence="4"/>
<evidence type="ECO:0000256" key="5">
    <source>
        <dbReference type="ARBA" id="ARBA00013558"/>
    </source>
</evidence>
<proteinExistence type="inferred from homology"/>
<feature type="domain" description="Aminotransferase class V" evidence="13">
    <location>
        <begin position="5"/>
        <end position="359"/>
    </location>
</feature>
<dbReference type="InterPro" id="IPR015421">
    <property type="entry name" value="PyrdxlP-dep_Trfase_major"/>
</dbReference>
<comment type="function">
    <text evidence="2">Catalyzes the removal of elemental sulfur atoms from cysteine to produce alanine. Seems to participate in the biosynthesis of the nitrogenase metalloclusters by providing the inorganic sulfur required for the Fe-S core formation.</text>
</comment>
<name>A0ABS1HS15_9PROT</name>
<gene>
    <name evidence="14" type="ORF">JJL56_01495</name>
</gene>
<dbReference type="Pfam" id="PF00266">
    <property type="entry name" value="Aminotran_5"/>
    <property type="match status" value="1"/>
</dbReference>
<evidence type="ECO:0000256" key="4">
    <source>
        <dbReference type="ARBA" id="ARBA00012239"/>
    </source>
</evidence>
<dbReference type="Proteomes" id="UP000654452">
    <property type="component" value="Unassembled WGS sequence"/>
</dbReference>
<keyword evidence="9" id="KW-0408">Iron</keyword>
<evidence type="ECO:0000256" key="12">
    <source>
        <dbReference type="RuleBase" id="RU004504"/>
    </source>
</evidence>
<dbReference type="InterPro" id="IPR020578">
    <property type="entry name" value="Aminotrans_V_PyrdxlP_BS"/>
</dbReference>
<evidence type="ECO:0000259" key="13">
    <source>
        <dbReference type="Pfam" id="PF00266"/>
    </source>
</evidence>
<accession>A0ABS1HS15</accession>
<evidence type="ECO:0000313" key="15">
    <source>
        <dbReference type="Proteomes" id="UP000654452"/>
    </source>
</evidence>
<dbReference type="GO" id="GO:0008483">
    <property type="term" value="F:transaminase activity"/>
    <property type="evidence" value="ECO:0007669"/>
    <property type="project" value="UniProtKB-KW"/>
</dbReference>
<dbReference type="Gene3D" id="3.40.640.10">
    <property type="entry name" value="Type I PLP-dependent aspartate aminotransferase-like (Major domain)"/>
    <property type="match status" value="1"/>
</dbReference>
<dbReference type="PIRSF" id="PIRSF005572">
    <property type="entry name" value="NifS"/>
    <property type="match status" value="1"/>
</dbReference>
<evidence type="ECO:0000256" key="1">
    <source>
        <dbReference type="ARBA" id="ARBA00001933"/>
    </source>
</evidence>
<evidence type="ECO:0000256" key="3">
    <source>
        <dbReference type="ARBA" id="ARBA00006490"/>
    </source>
</evidence>
<dbReference type="InterPro" id="IPR016454">
    <property type="entry name" value="Cysteine_dSase"/>
</dbReference>
<keyword evidence="6" id="KW-0808">Transferase</keyword>
<evidence type="ECO:0000256" key="9">
    <source>
        <dbReference type="ARBA" id="ARBA00023004"/>
    </source>
</evidence>
<keyword evidence="15" id="KW-1185">Reference proteome</keyword>
<organism evidence="14 15">
    <name type="scientific">Azospirillum aestuarii</name>
    <dbReference type="NCBI Taxonomy" id="2802052"/>
    <lineage>
        <taxon>Bacteria</taxon>
        <taxon>Pseudomonadati</taxon>
        <taxon>Pseudomonadota</taxon>
        <taxon>Alphaproteobacteria</taxon>
        <taxon>Rhodospirillales</taxon>
        <taxon>Azospirillaceae</taxon>
        <taxon>Azospirillum</taxon>
    </lineage>
</organism>
<keyword evidence="7" id="KW-0479">Metal-binding</keyword>
<evidence type="ECO:0000256" key="6">
    <source>
        <dbReference type="ARBA" id="ARBA00022679"/>
    </source>
</evidence>
<dbReference type="Gene3D" id="3.90.1150.10">
    <property type="entry name" value="Aspartate Aminotransferase, domain 1"/>
    <property type="match status" value="1"/>
</dbReference>
<reference evidence="14 15" key="1">
    <citation type="submission" date="2021-01" db="EMBL/GenBank/DDBJ databases">
        <title>Azospirillum sp. YIM DDC1 draft genome.</title>
        <authorList>
            <person name="Wang Y.-X."/>
        </authorList>
    </citation>
    <scope>NUCLEOTIDE SEQUENCE [LARGE SCALE GENOMIC DNA]</scope>
    <source>
        <strain evidence="14 15">YIM DDC1</strain>
    </source>
</reference>
<comment type="cofactor">
    <cofactor evidence="1 12">
        <name>pyridoxal 5'-phosphate</name>
        <dbReference type="ChEBI" id="CHEBI:597326"/>
    </cofactor>
</comment>